<evidence type="ECO:0000313" key="2">
    <source>
        <dbReference type="EMBL" id="SFR53905.1"/>
    </source>
</evidence>
<dbReference type="RefSeq" id="WP_092009847.1">
    <property type="nucleotide sequence ID" value="NZ_FOYW01000001.1"/>
</dbReference>
<dbReference type="Proteomes" id="UP000198644">
    <property type="component" value="Unassembled WGS sequence"/>
</dbReference>
<name>A0A1I6HHD4_9GAMM</name>
<evidence type="ECO:0008006" key="4">
    <source>
        <dbReference type="Google" id="ProtNLM"/>
    </source>
</evidence>
<dbReference type="InterPro" id="IPR025187">
    <property type="entry name" value="DUF4112"/>
</dbReference>
<dbReference type="Pfam" id="PF13430">
    <property type="entry name" value="DUF4112"/>
    <property type="match status" value="1"/>
</dbReference>
<accession>A0A1I6HHD4</accession>
<dbReference type="AlphaFoldDB" id="A0A1I6HHD4"/>
<dbReference type="OrthoDB" id="513552at2"/>
<keyword evidence="1" id="KW-0472">Membrane</keyword>
<dbReference type="PANTHER" id="PTHR35519:SF2">
    <property type="entry name" value="PH DOMAIN PROTEIN"/>
    <property type="match status" value="1"/>
</dbReference>
<sequence length="146" mass="15912">MSSPEGKPVTNEDRQAILKRLERFSRLTDSAVRIPFTRISVGIEPVIGLIPVVGDFAGLLISGYVLAEAQRAGASRRVKAHMIKNFLIDALVGSVPVLGDAFDVMYKANVRNTRLLKEDLERQFGVEQSGPLRFSPGKTTTDADAS</sequence>
<evidence type="ECO:0000256" key="1">
    <source>
        <dbReference type="SAM" id="Phobius"/>
    </source>
</evidence>
<dbReference type="EMBL" id="FOYW01000001">
    <property type="protein sequence ID" value="SFR53905.1"/>
    <property type="molecule type" value="Genomic_DNA"/>
</dbReference>
<keyword evidence="1" id="KW-1133">Transmembrane helix</keyword>
<organism evidence="2 3">
    <name type="scientific">Marinobacter daqiaonensis</name>
    <dbReference type="NCBI Taxonomy" id="650891"/>
    <lineage>
        <taxon>Bacteria</taxon>
        <taxon>Pseudomonadati</taxon>
        <taxon>Pseudomonadota</taxon>
        <taxon>Gammaproteobacteria</taxon>
        <taxon>Pseudomonadales</taxon>
        <taxon>Marinobacteraceae</taxon>
        <taxon>Marinobacter</taxon>
    </lineage>
</organism>
<keyword evidence="3" id="KW-1185">Reference proteome</keyword>
<keyword evidence="1" id="KW-0812">Transmembrane</keyword>
<protein>
    <recommendedName>
        <fullName evidence="4">DUF4112 domain-containing protein</fullName>
    </recommendedName>
</protein>
<proteinExistence type="predicted"/>
<feature type="transmembrane region" description="Helical" evidence="1">
    <location>
        <begin position="46"/>
        <end position="67"/>
    </location>
</feature>
<reference evidence="2 3" key="1">
    <citation type="submission" date="2016-10" db="EMBL/GenBank/DDBJ databases">
        <authorList>
            <person name="de Groot N.N."/>
        </authorList>
    </citation>
    <scope>NUCLEOTIDE SEQUENCE [LARGE SCALE GENOMIC DNA]</scope>
    <source>
        <strain evidence="2 3">CGMCC 1.9167</strain>
    </source>
</reference>
<evidence type="ECO:0000313" key="3">
    <source>
        <dbReference type="Proteomes" id="UP000198644"/>
    </source>
</evidence>
<dbReference type="STRING" id="650891.SAMN05216203_1247"/>
<gene>
    <name evidence="2" type="ORF">SAMN05216203_1247</name>
</gene>
<dbReference type="PANTHER" id="PTHR35519">
    <property type="entry name" value="MEMBRANE PROTEINS"/>
    <property type="match status" value="1"/>
</dbReference>